<accession>A0A010QY16</accession>
<dbReference type="HOGENOM" id="CLU_930685_0_0_1"/>
<protein>
    <submittedName>
        <fullName evidence="1">Uncharacterized protein</fullName>
    </submittedName>
</protein>
<dbReference type="AlphaFoldDB" id="A0A010QY16"/>
<reference evidence="1 2" key="1">
    <citation type="submission" date="2014-02" db="EMBL/GenBank/DDBJ databases">
        <title>The genome sequence of Colletotrichum fioriniae PJ7.</title>
        <authorList>
            <person name="Baroncelli R."/>
            <person name="Thon M.R."/>
        </authorList>
    </citation>
    <scope>NUCLEOTIDE SEQUENCE [LARGE SCALE GENOMIC DNA]</scope>
    <source>
        <strain evidence="1 2">PJ7</strain>
    </source>
</reference>
<comment type="caution">
    <text evidence="1">The sequence shown here is derived from an EMBL/GenBank/DDBJ whole genome shotgun (WGS) entry which is preliminary data.</text>
</comment>
<dbReference type="Proteomes" id="UP000020467">
    <property type="component" value="Unassembled WGS sequence"/>
</dbReference>
<dbReference type="EMBL" id="JARH01000125">
    <property type="protein sequence ID" value="EXF85122.1"/>
    <property type="molecule type" value="Genomic_DNA"/>
</dbReference>
<proteinExistence type="predicted"/>
<dbReference type="OrthoDB" id="5101370at2759"/>
<sequence>MEFSSQTTLLACRTATIVQCFTNHPLAPLCGSCMATPVVRFPAATGQPITVQVQAPNCNKCGCDTCVHTVSYTTGYDTFCSTGLTQQVYAVTETYLGMASRPTVASTNIPFGFTAEVQTCTTCGPTPVVTTITRPVSEVVQNTRAAGIITIPAGIDPQYSLFSMTEFPSAALPSESTRAVDAQHTQGLVMQSGLAPGETLLLSKSISQTEILHETVTAHDSHPVQTPTFESLNSSLISSVPTTASRESSVCCLFLVEELTDGVGPIANAVSSSAKEHSPVFGYKCMMAVGLILMKSLIG</sequence>
<gene>
    <name evidence="1" type="ORF">CFIO01_12047</name>
</gene>
<dbReference type="KEGG" id="cfj:CFIO01_12047"/>
<organism evidence="1 2">
    <name type="scientific">Colletotrichum fioriniae PJ7</name>
    <dbReference type="NCBI Taxonomy" id="1445577"/>
    <lineage>
        <taxon>Eukaryota</taxon>
        <taxon>Fungi</taxon>
        <taxon>Dikarya</taxon>
        <taxon>Ascomycota</taxon>
        <taxon>Pezizomycotina</taxon>
        <taxon>Sordariomycetes</taxon>
        <taxon>Hypocreomycetidae</taxon>
        <taxon>Glomerellales</taxon>
        <taxon>Glomerellaceae</taxon>
        <taxon>Colletotrichum</taxon>
        <taxon>Colletotrichum acutatum species complex</taxon>
    </lineage>
</organism>
<name>A0A010QY16_9PEZI</name>
<evidence type="ECO:0000313" key="2">
    <source>
        <dbReference type="Proteomes" id="UP000020467"/>
    </source>
</evidence>
<dbReference type="eggNOG" id="ENOG502T0QC">
    <property type="taxonomic scope" value="Eukaryota"/>
</dbReference>
<evidence type="ECO:0000313" key="1">
    <source>
        <dbReference type="EMBL" id="EXF85122.1"/>
    </source>
</evidence>
<keyword evidence="2" id="KW-1185">Reference proteome</keyword>